<evidence type="ECO:0000313" key="2">
    <source>
        <dbReference type="EMBL" id="SEO93423.1"/>
    </source>
</evidence>
<sequence length="174" mass="18730">MAKGTGVDAAGRSLAVEVDGELAVLDVERHHRRLVVRVRGRRRPRVQQPDAFDDVVHRFVGVAGDADGVRTGLVTDETGDALFVPRPRPGAVGDDERDPLDGERRDVREIDVRAVDVAADGGQAPVGERLDQLDRRRRVEVAGVNGVVRGLDSSPYPVGNVAGSSGQMRVADER</sequence>
<organism evidence="2 3">
    <name type="scientific">Halogranum amylolyticum</name>
    <dbReference type="NCBI Taxonomy" id="660520"/>
    <lineage>
        <taxon>Archaea</taxon>
        <taxon>Methanobacteriati</taxon>
        <taxon>Methanobacteriota</taxon>
        <taxon>Stenosarchaea group</taxon>
        <taxon>Halobacteria</taxon>
        <taxon>Halobacteriales</taxon>
        <taxon>Haloferacaceae</taxon>
    </lineage>
</organism>
<keyword evidence="3" id="KW-1185">Reference proteome</keyword>
<dbReference type="AlphaFoldDB" id="A0A1H8TSA9"/>
<proteinExistence type="predicted"/>
<feature type="region of interest" description="Disordered" evidence="1">
    <location>
        <begin position="80"/>
        <end position="105"/>
    </location>
</feature>
<name>A0A1H8TSA9_9EURY</name>
<evidence type="ECO:0000256" key="1">
    <source>
        <dbReference type="SAM" id="MobiDB-lite"/>
    </source>
</evidence>
<reference evidence="3" key="1">
    <citation type="submission" date="2016-10" db="EMBL/GenBank/DDBJ databases">
        <authorList>
            <person name="Varghese N."/>
            <person name="Submissions S."/>
        </authorList>
    </citation>
    <scope>NUCLEOTIDE SEQUENCE [LARGE SCALE GENOMIC DNA]</scope>
    <source>
        <strain evidence="3">CGMCC 1.10121</strain>
    </source>
</reference>
<dbReference type="Proteomes" id="UP000199126">
    <property type="component" value="Unassembled WGS sequence"/>
</dbReference>
<dbReference type="EMBL" id="FODV01000008">
    <property type="protein sequence ID" value="SEO93423.1"/>
    <property type="molecule type" value="Genomic_DNA"/>
</dbReference>
<feature type="region of interest" description="Disordered" evidence="1">
    <location>
        <begin position="152"/>
        <end position="174"/>
    </location>
</feature>
<accession>A0A1H8TSA9</accession>
<gene>
    <name evidence="2" type="ORF">SAMN04487948_10863</name>
</gene>
<evidence type="ECO:0000313" key="3">
    <source>
        <dbReference type="Proteomes" id="UP000199126"/>
    </source>
</evidence>
<protein>
    <submittedName>
        <fullName evidence="2">Uncharacterized protein</fullName>
    </submittedName>
</protein>